<keyword evidence="7" id="KW-0234">DNA repair</keyword>
<dbReference type="SUPFAM" id="SSF52540">
    <property type="entry name" value="P-loop containing nucleoside triphosphate hydrolases"/>
    <property type="match status" value="1"/>
</dbReference>
<dbReference type="GO" id="GO:0016887">
    <property type="term" value="F:ATP hydrolysis activity"/>
    <property type="evidence" value="ECO:0007669"/>
    <property type="project" value="TreeGrafter"/>
</dbReference>
<feature type="domain" description="Helicase C-terminal" evidence="11">
    <location>
        <begin position="290"/>
        <end position="437"/>
    </location>
</feature>
<keyword evidence="6" id="KW-0238">DNA-binding</keyword>
<evidence type="ECO:0000256" key="5">
    <source>
        <dbReference type="ARBA" id="ARBA00022840"/>
    </source>
</evidence>
<sequence>MSDTVRPEREEGPGRDCHPAIAAWFRDKFGKPTDIQQRTWEPVSTGENVLLAAPTGSGKTLAALLPCMNRIARGKSGSVESGVRLLYVTPLKALNNDIHDHLLGFVGELEPYGREYAERTGSPWTRISAGVRTGDTTQSTRASMLRNPPDVLVTTPESLYILLASEKARQTLRTIEQVIVDEIHDLAEDKRGMHLSVTLERLEHLCGRPMQRIGISATINPMERVARYLGGWTTESPDNGQSADRQELRQRPVAIVASAMAKTFDVTVTMPEMQSARGKRSEVWTVIASRLLELMEGSRSVLVFVNNRRLCERVTLHLNDYAGSEMARSHHGSVSRERRLETEKALKDGSLRCLVATSSLELGIDVGHVDLVIQIDSPQSAASGIQRIGRAGHSVGDVSRGIIIARHRGQLAECAVLAKEIAARRIEEIRIPEGSIDVFCQQAAAMVAVNEWPIADLLALIGRSDSFRNVSHERLSEALRVLAGYYPHCRPLLEWDRESGMLRGVRQTSAAVLTGAGTIPQSSAYPVYHAEARVHLGELDEEYVHESRVGDVFQLGTSSYRIASIKGDRIYASEVAANAFSEIPFWRGDGVGRSYKLSCLVGELLEQLDQRADTEAEATTVAWLMSEYRMDEHAAASLAGLVSAQNSASSVPHHRKIVTEYYEDDAKRHHLVLHTMFGRRTNRTWMLALQRLYEANAESKIYTYVRDNGIEFIFSEWKPAYADLWLGVTEHNLEELLAEAIPSSPLFGITFRHLAQTSLLLARGFSRIPLWKQRMRSERLLEESLPYADRFPFIRETMRICMYDSLDPHQVKELLRAIHDGGIKLVTKRSGYPSPFASQFVWEFVNTVMYESDAVSQDIQYRLLTVSKQLAGQFFEPAAFQQLMDSAEAQAWIDGGADFNASSNPPEEEGDEASENRGERSVIVRPASPSERLYRILKRQGDLTFAEIRNRLGSEEPAEEALEELRGSRRVREAAIGGERRWICADETETYAGFPDDPVSAAFIMRRYAERQIAFTAEQLAERYGIGKGLADEWIGKWADDGTIERSPFAESHEDPLWTSKNAASRLLRFSIGQMRKRAEPVEQNRYCTLLLGLQHVSPDTRLSGIDGLRQAIAGLQGHFLPLSHWESFLFPVRVADYKKDMLDLLCAGGEAVWLGRKDEGEKEGRIAFFLAESKELYAPCINTDGHSSEPELLALLRGKGASFLTGLSRETGLPPSELMEKLLRLVWEGRVANDQFAPIRMHGQGSARSASRKGFQSGLGRWYAVSASENPAGSGIGPNATDSASESSREKTVVSWIHHLLNGYGVITRDVLTRYIPSEADRLQDTMRKLEDWGMLARGFWIHGITHMQVSTPETVERLRQPSAASASETIVLSSVDPANPYGAMLKWPEQTTGSFARKPGNFLVFLRGRWVLWIENNGKRFVTMDPGWLKEEEEAEVVLEAVRVMLRQSGLRKIVVASWNGAAAPQTEAADMFRRIGAESDRDSFVLWPSSLRSV</sequence>
<dbReference type="InterPro" id="IPR014001">
    <property type="entry name" value="Helicase_ATP-bd"/>
</dbReference>
<dbReference type="GO" id="GO:0004386">
    <property type="term" value="F:helicase activity"/>
    <property type="evidence" value="ECO:0007669"/>
    <property type="project" value="UniProtKB-KW"/>
</dbReference>
<keyword evidence="13" id="KW-1185">Reference proteome</keyword>
<evidence type="ECO:0000313" key="12">
    <source>
        <dbReference type="EMBL" id="TNJ62938.1"/>
    </source>
</evidence>
<evidence type="ECO:0000259" key="11">
    <source>
        <dbReference type="PROSITE" id="PS51194"/>
    </source>
</evidence>
<dbReference type="EMBL" id="VDCQ01000051">
    <property type="protein sequence ID" value="TNJ62938.1"/>
    <property type="molecule type" value="Genomic_DNA"/>
</dbReference>
<dbReference type="Pfam" id="PF08494">
    <property type="entry name" value="DEAD_assoc"/>
    <property type="match status" value="1"/>
</dbReference>
<name>A0A5C4T1E9_9BACL</name>
<dbReference type="GO" id="GO:0003677">
    <property type="term" value="F:DNA binding"/>
    <property type="evidence" value="ECO:0007669"/>
    <property type="project" value="UniProtKB-KW"/>
</dbReference>
<dbReference type="InterPro" id="IPR055368">
    <property type="entry name" value="WH3_Lhr"/>
</dbReference>
<proteinExistence type="predicted"/>
<dbReference type="Proteomes" id="UP000307943">
    <property type="component" value="Unassembled WGS sequence"/>
</dbReference>
<dbReference type="PANTHER" id="PTHR47962">
    <property type="entry name" value="ATP-DEPENDENT HELICASE LHR-RELATED-RELATED"/>
    <property type="match status" value="1"/>
</dbReference>
<dbReference type="InterPro" id="IPR055367">
    <property type="entry name" value="WH4_Lhr"/>
</dbReference>
<dbReference type="Pfam" id="PF23235">
    <property type="entry name" value="WHD_3rd_Lhr"/>
    <property type="match status" value="1"/>
</dbReference>
<dbReference type="RefSeq" id="WP_139605622.1">
    <property type="nucleotide sequence ID" value="NZ_VDCQ01000051.1"/>
</dbReference>
<dbReference type="InterPro" id="IPR013701">
    <property type="entry name" value="Lhr-like_DEAD/DEAH_assoc"/>
</dbReference>
<gene>
    <name evidence="12" type="ORF">FE784_28345</name>
</gene>
<evidence type="ECO:0000256" key="9">
    <source>
        <dbReference type="SAM" id="MobiDB-lite"/>
    </source>
</evidence>
<keyword evidence="5" id="KW-0067">ATP-binding</keyword>
<evidence type="ECO:0000256" key="7">
    <source>
        <dbReference type="ARBA" id="ARBA00023204"/>
    </source>
</evidence>
<dbReference type="Pfam" id="PF19306">
    <property type="entry name" value="WHD_Lhr"/>
    <property type="match status" value="1"/>
</dbReference>
<evidence type="ECO:0000259" key="10">
    <source>
        <dbReference type="PROSITE" id="PS51192"/>
    </source>
</evidence>
<dbReference type="InterPro" id="IPR052511">
    <property type="entry name" value="ATP-dep_Helicase"/>
</dbReference>
<evidence type="ECO:0000256" key="4">
    <source>
        <dbReference type="ARBA" id="ARBA00022806"/>
    </source>
</evidence>
<evidence type="ECO:0000256" key="1">
    <source>
        <dbReference type="ARBA" id="ARBA00022741"/>
    </source>
</evidence>
<dbReference type="InterPro" id="IPR001650">
    <property type="entry name" value="Helicase_C-like"/>
</dbReference>
<dbReference type="GO" id="GO:0005524">
    <property type="term" value="F:ATP binding"/>
    <property type="evidence" value="ECO:0007669"/>
    <property type="project" value="UniProtKB-KW"/>
</dbReference>
<protein>
    <submittedName>
        <fullName evidence="12">DEAD/DEAH box helicase</fullName>
    </submittedName>
</protein>
<keyword evidence="8" id="KW-0413">Isomerase</keyword>
<dbReference type="Pfam" id="PF00271">
    <property type="entry name" value="Helicase_C"/>
    <property type="match status" value="1"/>
</dbReference>
<reference evidence="12 13" key="1">
    <citation type="submission" date="2019-05" db="EMBL/GenBank/DDBJ databases">
        <title>We sequenced the genome of Paenibacillus hemerocallicola KCTC 33185 for further insight into its adaptation and study the phylogeny of Paenibacillus.</title>
        <authorList>
            <person name="Narsing Rao M.P."/>
        </authorList>
    </citation>
    <scope>NUCLEOTIDE SEQUENCE [LARGE SCALE GENOMIC DNA]</scope>
    <source>
        <strain evidence="12 13">KCTC 33185</strain>
    </source>
</reference>
<dbReference type="OrthoDB" id="9774462at2"/>
<dbReference type="PROSITE" id="PS51192">
    <property type="entry name" value="HELICASE_ATP_BIND_1"/>
    <property type="match status" value="1"/>
</dbReference>
<evidence type="ECO:0000313" key="13">
    <source>
        <dbReference type="Proteomes" id="UP000307943"/>
    </source>
</evidence>
<dbReference type="SMART" id="SM00487">
    <property type="entry name" value="DEXDc"/>
    <property type="match status" value="1"/>
</dbReference>
<dbReference type="InterPro" id="IPR011545">
    <property type="entry name" value="DEAD/DEAH_box_helicase_dom"/>
</dbReference>
<dbReference type="PANTHER" id="PTHR47962:SF5">
    <property type="entry name" value="ATP-DEPENDENT HELICASE LHR-RELATED"/>
    <property type="match status" value="1"/>
</dbReference>
<keyword evidence="3" id="KW-0378">Hydrolase</keyword>
<dbReference type="PROSITE" id="PS51194">
    <property type="entry name" value="HELICASE_CTER"/>
    <property type="match status" value="1"/>
</dbReference>
<dbReference type="InterPro" id="IPR045628">
    <property type="entry name" value="Lhr_WH_dom"/>
</dbReference>
<organism evidence="12 13">
    <name type="scientific">Paenibacillus hemerocallicola</name>
    <dbReference type="NCBI Taxonomy" id="1172614"/>
    <lineage>
        <taxon>Bacteria</taxon>
        <taxon>Bacillati</taxon>
        <taxon>Bacillota</taxon>
        <taxon>Bacilli</taxon>
        <taxon>Bacillales</taxon>
        <taxon>Paenibacillaceae</taxon>
        <taxon>Paenibacillus</taxon>
    </lineage>
</organism>
<evidence type="ECO:0000256" key="3">
    <source>
        <dbReference type="ARBA" id="ARBA00022801"/>
    </source>
</evidence>
<evidence type="ECO:0000256" key="6">
    <source>
        <dbReference type="ARBA" id="ARBA00023125"/>
    </source>
</evidence>
<dbReference type="InterPro" id="IPR027417">
    <property type="entry name" value="P-loop_NTPase"/>
</dbReference>
<dbReference type="Pfam" id="PF23236">
    <property type="entry name" value="WHD_2nd_Lhr"/>
    <property type="match status" value="1"/>
</dbReference>
<evidence type="ECO:0000256" key="8">
    <source>
        <dbReference type="ARBA" id="ARBA00023235"/>
    </source>
</evidence>
<keyword evidence="1" id="KW-0547">Nucleotide-binding</keyword>
<accession>A0A5C4T1E9</accession>
<feature type="domain" description="Helicase ATP-binding" evidence="10">
    <location>
        <begin position="40"/>
        <end position="237"/>
    </location>
</feature>
<dbReference type="SMART" id="SM00490">
    <property type="entry name" value="HELICc"/>
    <property type="match status" value="1"/>
</dbReference>
<dbReference type="InterPro" id="IPR055369">
    <property type="entry name" value="WH2_Lhr"/>
</dbReference>
<comment type="caution">
    <text evidence="12">The sequence shown here is derived from an EMBL/GenBank/DDBJ whole genome shotgun (WGS) entry which is preliminary data.</text>
</comment>
<dbReference type="Gene3D" id="3.40.50.300">
    <property type="entry name" value="P-loop containing nucleotide triphosphate hydrolases"/>
    <property type="match status" value="2"/>
</dbReference>
<dbReference type="Pfam" id="PF00270">
    <property type="entry name" value="DEAD"/>
    <property type="match status" value="1"/>
</dbReference>
<dbReference type="Pfam" id="PF23234">
    <property type="entry name" value="WHD_4th_Lhr"/>
    <property type="match status" value="1"/>
</dbReference>
<keyword evidence="2" id="KW-0227">DNA damage</keyword>
<dbReference type="CDD" id="cd17922">
    <property type="entry name" value="DEXHc_LHR-like"/>
    <property type="match status" value="1"/>
</dbReference>
<dbReference type="CDD" id="cd18796">
    <property type="entry name" value="SF2_C_LHR"/>
    <property type="match status" value="1"/>
</dbReference>
<keyword evidence="4 12" id="KW-0347">Helicase</keyword>
<dbReference type="GO" id="GO:0006281">
    <property type="term" value="P:DNA repair"/>
    <property type="evidence" value="ECO:0007669"/>
    <property type="project" value="UniProtKB-KW"/>
</dbReference>
<evidence type="ECO:0000256" key="2">
    <source>
        <dbReference type="ARBA" id="ARBA00022763"/>
    </source>
</evidence>
<feature type="region of interest" description="Disordered" evidence="9">
    <location>
        <begin position="896"/>
        <end position="922"/>
    </location>
</feature>